<dbReference type="GO" id="GO:0003677">
    <property type="term" value="F:DNA binding"/>
    <property type="evidence" value="ECO:0007669"/>
    <property type="project" value="UniProtKB-KW"/>
</dbReference>
<keyword evidence="1" id="KW-1133">Transmembrane helix</keyword>
<organism evidence="3 4">
    <name type="scientific">Shewanella litoralis</name>
    <dbReference type="NCBI Taxonomy" id="2282700"/>
    <lineage>
        <taxon>Bacteria</taxon>
        <taxon>Pseudomonadati</taxon>
        <taxon>Pseudomonadota</taxon>
        <taxon>Gammaproteobacteria</taxon>
        <taxon>Alteromonadales</taxon>
        <taxon>Shewanellaceae</taxon>
        <taxon>Shewanella</taxon>
    </lineage>
</organism>
<accession>A0ABQ2QZ37</accession>
<evidence type="ECO:0000256" key="1">
    <source>
        <dbReference type="SAM" id="Phobius"/>
    </source>
</evidence>
<sequence>MGLIEILINAALQVWYIFPVILLTYITTTPWFKGLWGEFQVNMLLKRLPKNEYHRLKNITLPTDNGTTQIDHIVVSQFGVFIVETKNMKGWIFGSANEKQWTQKIYHYSSKFQNPIHQNYKHLKTLEALLNINIDALFSVVVFIGKSEFKTDMPDNVTHASGCLSYIRSHSVELLDPQQVLDIINNIESGCLARGFATNQAHKVHVKEIIKQKTDQKLCTKCGSYMVLREAKKGQNAGSTFWGCSSFPKCRAVEKFN</sequence>
<keyword evidence="4" id="KW-1185">Reference proteome</keyword>
<protein>
    <submittedName>
        <fullName evidence="3">DNA-binding protein</fullName>
    </submittedName>
</protein>
<evidence type="ECO:0000259" key="2">
    <source>
        <dbReference type="PROSITE" id="PS50965"/>
    </source>
</evidence>
<dbReference type="Pfam" id="PF01396">
    <property type="entry name" value="Zn_ribbon_Top1"/>
    <property type="match status" value="1"/>
</dbReference>
<keyword evidence="3" id="KW-0238">DNA-binding</keyword>
<dbReference type="Gene3D" id="3.30.65.10">
    <property type="entry name" value="Bacterial Topoisomerase I, domain 1"/>
    <property type="match status" value="1"/>
</dbReference>
<dbReference type="InterPro" id="IPR011528">
    <property type="entry name" value="NERD"/>
</dbReference>
<feature type="domain" description="NERD" evidence="2">
    <location>
        <begin position="33"/>
        <end position="149"/>
    </location>
</feature>
<comment type="caution">
    <text evidence="3">The sequence shown here is derived from an EMBL/GenBank/DDBJ whole genome shotgun (WGS) entry which is preliminary data.</text>
</comment>
<dbReference type="InterPro" id="IPR013498">
    <property type="entry name" value="Topo_IA_Znf"/>
</dbReference>
<proteinExistence type="predicted"/>
<name>A0ABQ2QZ37_9GAMM</name>
<dbReference type="Pfam" id="PF08378">
    <property type="entry name" value="NERD"/>
    <property type="match status" value="1"/>
</dbReference>
<dbReference type="SUPFAM" id="SSF57783">
    <property type="entry name" value="Zinc beta-ribbon"/>
    <property type="match status" value="1"/>
</dbReference>
<dbReference type="Proteomes" id="UP000619118">
    <property type="component" value="Unassembled WGS sequence"/>
</dbReference>
<dbReference type="EMBL" id="BMQX01000001">
    <property type="protein sequence ID" value="GGQ04897.1"/>
    <property type="molecule type" value="Genomic_DNA"/>
</dbReference>
<gene>
    <name evidence="3" type="ORF">GCM10009411_02630</name>
</gene>
<dbReference type="RefSeq" id="WP_160052091.1">
    <property type="nucleotide sequence ID" value="NZ_BMQX01000001.1"/>
</dbReference>
<keyword evidence="1" id="KW-0812">Transmembrane</keyword>
<evidence type="ECO:0000313" key="3">
    <source>
        <dbReference type="EMBL" id="GGQ04897.1"/>
    </source>
</evidence>
<reference evidence="4" key="1">
    <citation type="journal article" date="2019" name="Int. J. Syst. Evol. Microbiol.">
        <title>The Global Catalogue of Microorganisms (GCM) 10K type strain sequencing project: providing services to taxonomists for standard genome sequencing and annotation.</title>
        <authorList>
            <consortium name="The Broad Institute Genomics Platform"/>
            <consortium name="The Broad Institute Genome Sequencing Center for Infectious Disease"/>
            <person name="Wu L."/>
            <person name="Ma J."/>
        </authorList>
    </citation>
    <scope>NUCLEOTIDE SEQUENCE [LARGE SCALE GENOMIC DNA]</scope>
    <source>
        <strain evidence="4">JCM 32306</strain>
    </source>
</reference>
<evidence type="ECO:0000313" key="4">
    <source>
        <dbReference type="Proteomes" id="UP000619118"/>
    </source>
</evidence>
<keyword evidence="1" id="KW-0472">Membrane</keyword>
<dbReference type="PROSITE" id="PS50965">
    <property type="entry name" value="NERD"/>
    <property type="match status" value="1"/>
</dbReference>
<feature type="transmembrane region" description="Helical" evidence="1">
    <location>
        <begin position="6"/>
        <end position="26"/>
    </location>
</feature>